<protein>
    <submittedName>
        <fullName evidence="2">Uncharacterized protein</fullName>
    </submittedName>
</protein>
<dbReference type="Proteomes" id="UP000036367">
    <property type="component" value="Unassembled WGS sequence"/>
</dbReference>
<evidence type="ECO:0000313" key="3">
    <source>
        <dbReference type="Proteomes" id="UP000036367"/>
    </source>
</evidence>
<feature type="compositionally biased region" description="Polar residues" evidence="1">
    <location>
        <begin position="1"/>
        <end position="11"/>
    </location>
</feature>
<dbReference type="STRING" id="595434.RISK_003014"/>
<accession>A0A0J1BE07</accession>
<name>A0A0J1BE07_RHOIS</name>
<keyword evidence="3" id="KW-1185">Reference proteome</keyword>
<evidence type="ECO:0000256" key="1">
    <source>
        <dbReference type="SAM" id="MobiDB-lite"/>
    </source>
</evidence>
<organism evidence="2 3">
    <name type="scientific">Rhodopirellula islandica</name>
    <dbReference type="NCBI Taxonomy" id="595434"/>
    <lineage>
        <taxon>Bacteria</taxon>
        <taxon>Pseudomonadati</taxon>
        <taxon>Planctomycetota</taxon>
        <taxon>Planctomycetia</taxon>
        <taxon>Pirellulales</taxon>
        <taxon>Pirellulaceae</taxon>
        <taxon>Rhodopirellula</taxon>
    </lineage>
</organism>
<comment type="caution">
    <text evidence="2">The sequence shown here is derived from an EMBL/GenBank/DDBJ whole genome shotgun (WGS) entry which is preliminary data.</text>
</comment>
<reference evidence="2" key="1">
    <citation type="submission" date="2015-05" db="EMBL/GenBank/DDBJ databases">
        <title>Permanent draft genome of Rhodopirellula islandicus K833.</title>
        <authorList>
            <person name="Kizina J."/>
            <person name="Richter M."/>
            <person name="Glockner F.O."/>
            <person name="Harder J."/>
        </authorList>
    </citation>
    <scope>NUCLEOTIDE SEQUENCE [LARGE SCALE GENOMIC DNA]</scope>
    <source>
        <strain evidence="2">K833</strain>
    </source>
</reference>
<proteinExistence type="predicted"/>
<sequence>MPQAIGPTTSPLRDCHPATAPSRDEAEPCLLVPFRPSSTTGADDDVLC</sequence>
<feature type="region of interest" description="Disordered" evidence="1">
    <location>
        <begin position="1"/>
        <end position="48"/>
    </location>
</feature>
<dbReference type="EMBL" id="LECT01000025">
    <property type="protein sequence ID" value="KLU04746.1"/>
    <property type="molecule type" value="Genomic_DNA"/>
</dbReference>
<gene>
    <name evidence="2" type="ORF">RISK_003014</name>
</gene>
<evidence type="ECO:0000313" key="2">
    <source>
        <dbReference type="EMBL" id="KLU04746.1"/>
    </source>
</evidence>
<dbReference type="AlphaFoldDB" id="A0A0J1BE07"/>